<dbReference type="EMBL" id="FNVK01000037">
    <property type="protein sequence ID" value="SEG15435.1"/>
    <property type="molecule type" value="Genomic_DNA"/>
</dbReference>
<dbReference type="InterPro" id="IPR001387">
    <property type="entry name" value="Cro/C1-type_HTH"/>
</dbReference>
<evidence type="ECO:0000313" key="5">
    <source>
        <dbReference type="Proteomes" id="UP000236751"/>
    </source>
</evidence>
<evidence type="ECO:0000313" key="4">
    <source>
        <dbReference type="Proteomes" id="UP000002718"/>
    </source>
</evidence>
<dbReference type="InterPro" id="IPR010982">
    <property type="entry name" value="Lambda_DNA-bd_dom_sf"/>
</dbReference>
<accession>Q2Y595</accession>
<dbReference type="Proteomes" id="UP000236751">
    <property type="component" value="Unassembled WGS sequence"/>
</dbReference>
<evidence type="ECO:0000313" key="3">
    <source>
        <dbReference type="EMBL" id="SEG15435.1"/>
    </source>
</evidence>
<reference evidence="2 4" key="3">
    <citation type="journal article" date="2008" name="Appl. Environ. Microbiol.">
        <title>Complete genome sequence of Nitrosospira multiformis, an ammonia-oxidizing bacterium from the soil environment.</title>
        <authorList>
            <person name="Norton J.M."/>
            <person name="Klotz M.G."/>
            <person name="Stein L.Y."/>
            <person name="Arp D.J."/>
            <person name="Bottomley P.J."/>
            <person name="Chain P.S."/>
            <person name="Hauser L.J."/>
            <person name="Land M.L."/>
            <person name="Larimer F.W."/>
            <person name="Shin M.W."/>
            <person name="Starkenburg S.R."/>
        </authorList>
    </citation>
    <scope>NUCLEOTIDE SEQUENCE [LARGE SCALE GENOMIC DNA]</scope>
    <source>
        <strain evidence="2">ATCC 25196</strain>
        <strain evidence="4">ATCC 25196 / NCIMB 11849 / C 71</strain>
        <plasmid evidence="2">1</plasmid>
        <plasmid evidence="4">pNITMU1</plasmid>
    </source>
</reference>
<keyword evidence="2" id="KW-0614">Plasmid</keyword>
<reference evidence="3 5" key="4">
    <citation type="submission" date="2016-10" db="EMBL/GenBank/DDBJ databases">
        <authorList>
            <person name="de Groot N.N."/>
        </authorList>
    </citation>
    <scope>NUCLEOTIDE SEQUENCE [LARGE SCALE GENOMIC DNA]</scope>
    <source>
        <strain evidence="3 5">Nl13</strain>
    </source>
</reference>
<evidence type="ECO:0000313" key="2">
    <source>
        <dbReference type="EMBL" id="ABB76076.1"/>
    </source>
</evidence>
<proteinExistence type="predicted"/>
<organism evidence="2 4">
    <name type="scientific">Nitrosospira multiformis (strain ATCC 25196 / NCIMB 11849 / C 71)</name>
    <dbReference type="NCBI Taxonomy" id="323848"/>
    <lineage>
        <taxon>Bacteria</taxon>
        <taxon>Pseudomonadati</taxon>
        <taxon>Pseudomonadota</taxon>
        <taxon>Betaproteobacteria</taxon>
        <taxon>Nitrosomonadales</taxon>
        <taxon>Nitrosomonadaceae</taxon>
        <taxon>Nitrosospira</taxon>
    </lineage>
</organism>
<dbReference type="CDD" id="cd00093">
    <property type="entry name" value="HTH_XRE"/>
    <property type="match status" value="1"/>
</dbReference>
<gene>
    <name evidence="2" type="ordered locus">Nmul_B2805</name>
    <name evidence="3" type="ORF">SAMN05216403_13716</name>
</gene>
<dbReference type="OrthoDB" id="129597at2"/>
<dbReference type="Pfam" id="PF13560">
    <property type="entry name" value="HTH_31"/>
    <property type="match status" value="1"/>
</dbReference>
<dbReference type="PROSITE" id="PS50943">
    <property type="entry name" value="HTH_CROC1"/>
    <property type="match status" value="1"/>
</dbReference>
<evidence type="ECO:0000259" key="1">
    <source>
        <dbReference type="PROSITE" id="PS50943"/>
    </source>
</evidence>
<reference evidence="2" key="2">
    <citation type="submission" date="2005-08" db="EMBL/GenBank/DDBJ databases">
        <title>Complete sequence of Plasmid 1 of Nitrosospira multiformis ATCC 25196.</title>
        <authorList>
            <consortium name="US DOE Joint Genome Institute"/>
            <person name="Copeland A."/>
            <person name="Lucas S."/>
            <person name="Lapidus A."/>
            <person name="Barry K."/>
            <person name="Detter J.C."/>
            <person name="Glavina T."/>
            <person name="Hammon N."/>
            <person name="Israni S."/>
            <person name="Pitluck S."/>
            <person name="Chain P."/>
            <person name="Malfatti S."/>
            <person name="Shin M."/>
            <person name="Vergez L."/>
            <person name="Schmutz J."/>
            <person name="Larimer F."/>
            <person name="Land M."/>
            <person name="Hauser L."/>
            <person name="Kyrpides N."/>
            <person name="Lykidis A."/>
            <person name="Richardson P."/>
        </authorList>
    </citation>
    <scope>NUCLEOTIDE SEQUENCE</scope>
    <source>
        <strain evidence="2">ATCC 25196</strain>
        <plasmid evidence="2">1</plasmid>
    </source>
</reference>
<dbReference type="EMBL" id="CP000104">
    <property type="protein sequence ID" value="ABB76076.1"/>
    <property type="molecule type" value="Genomic_DNA"/>
</dbReference>
<sequence length="123" mass="13664">MTKGLIFQEIWNSLPSDRKAQIEARTRKLEAEYLTLQELRKEAGLTQAGVSQELGMPQSNVSRLEKGSDMLLSTLRQYVEAVGGKLNLTVELPNEPPIRLNVLSDLVDHPLTIEGSQPQAPVQ</sequence>
<dbReference type="HOGENOM" id="CLU_066192_13_1_4"/>
<dbReference type="AlphaFoldDB" id="Q2Y595"/>
<dbReference type="SUPFAM" id="SSF47413">
    <property type="entry name" value="lambda repressor-like DNA-binding domains"/>
    <property type="match status" value="1"/>
</dbReference>
<keyword evidence="4" id="KW-1185">Reference proteome</keyword>
<protein>
    <submittedName>
        <fullName evidence="2">Transcriptional regulator, XRE family</fullName>
    </submittedName>
</protein>
<dbReference type="Gene3D" id="1.10.260.40">
    <property type="entry name" value="lambda repressor-like DNA-binding domains"/>
    <property type="match status" value="1"/>
</dbReference>
<dbReference type="Proteomes" id="UP000002718">
    <property type="component" value="Plasmid 1"/>
</dbReference>
<dbReference type="GO" id="GO:0003677">
    <property type="term" value="F:DNA binding"/>
    <property type="evidence" value="ECO:0007669"/>
    <property type="project" value="InterPro"/>
</dbReference>
<reference evidence="4" key="1">
    <citation type="submission" date="2005-08" db="EMBL/GenBank/DDBJ databases">
        <title>Complete sequence of plasmid 1 of Nitrosospira multiformis ATCC 25196.</title>
        <authorList>
            <person name="Copeland A."/>
            <person name="Lucas S."/>
            <person name="Lapidus A."/>
            <person name="Barry K."/>
            <person name="Detter J.C."/>
            <person name="Glavina T."/>
            <person name="Hammon N."/>
            <person name="Israni S."/>
            <person name="Pitluck S."/>
            <person name="Chain P."/>
            <person name="Malfatti S."/>
            <person name="Shin M."/>
            <person name="Vergez L."/>
            <person name="Schmutz J."/>
            <person name="Larimer F."/>
            <person name="Land M."/>
            <person name="Hauser L."/>
            <person name="Kyrpides N."/>
            <person name="Lykidis A."/>
            <person name="Richardson P."/>
        </authorList>
    </citation>
    <scope>NUCLEOTIDE SEQUENCE [LARGE SCALE GENOMIC DNA]</scope>
    <source>
        <strain evidence="4">ATCC 25196 / NCIMB 11849 / C 71</strain>
        <plasmid evidence="4">pNITMU1</plasmid>
    </source>
</reference>
<name>Q2Y595_NITMU</name>
<dbReference type="SMART" id="SM00530">
    <property type="entry name" value="HTH_XRE"/>
    <property type="match status" value="1"/>
</dbReference>
<dbReference type="RefSeq" id="WP_011382061.1">
    <property type="nucleotide sequence ID" value="NC_007615.1"/>
</dbReference>
<geneLocation type="plasmid" evidence="2">
    <name>1</name>
</geneLocation>
<dbReference type="KEGG" id="nmu:Nmul_B2805"/>
<geneLocation type="plasmid" evidence="4">
    <name>pNITMU1</name>
</geneLocation>
<feature type="domain" description="HTH cro/C1-type" evidence="1">
    <location>
        <begin position="36"/>
        <end position="67"/>
    </location>
</feature>